<evidence type="ECO:0000313" key="12">
    <source>
        <dbReference type="Proteomes" id="UP001634007"/>
    </source>
</evidence>
<organism evidence="11 12">
    <name type="scientific">Eucalyptus globulus</name>
    <name type="common">Tasmanian blue gum</name>
    <dbReference type="NCBI Taxonomy" id="34317"/>
    <lineage>
        <taxon>Eukaryota</taxon>
        <taxon>Viridiplantae</taxon>
        <taxon>Streptophyta</taxon>
        <taxon>Embryophyta</taxon>
        <taxon>Tracheophyta</taxon>
        <taxon>Spermatophyta</taxon>
        <taxon>Magnoliopsida</taxon>
        <taxon>eudicotyledons</taxon>
        <taxon>Gunneridae</taxon>
        <taxon>Pentapetalae</taxon>
        <taxon>rosids</taxon>
        <taxon>malvids</taxon>
        <taxon>Myrtales</taxon>
        <taxon>Myrtaceae</taxon>
        <taxon>Myrtoideae</taxon>
        <taxon>Eucalypteae</taxon>
        <taxon>Eucalyptus</taxon>
    </lineage>
</organism>
<comment type="subcellular location">
    <subcellularLocation>
        <location evidence="1">Nucleus</location>
    </subcellularLocation>
</comment>
<keyword evidence="7" id="KW-0539">Nucleus</keyword>
<dbReference type="PROSITE" id="PS50157">
    <property type="entry name" value="ZINC_FINGER_C2H2_2"/>
    <property type="match status" value="1"/>
</dbReference>
<evidence type="ECO:0000259" key="10">
    <source>
        <dbReference type="PROSITE" id="PS50157"/>
    </source>
</evidence>
<dbReference type="AlphaFoldDB" id="A0ABD3LGQ5"/>
<feature type="domain" description="C2H2-type" evidence="10">
    <location>
        <begin position="32"/>
        <end position="59"/>
    </location>
</feature>
<evidence type="ECO:0000256" key="5">
    <source>
        <dbReference type="ARBA" id="ARBA00023015"/>
    </source>
</evidence>
<keyword evidence="12" id="KW-1185">Reference proteome</keyword>
<keyword evidence="4" id="KW-0862">Zinc</keyword>
<proteinExistence type="predicted"/>
<dbReference type="SUPFAM" id="SSF57667">
    <property type="entry name" value="beta-beta-alpha zinc fingers"/>
    <property type="match status" value="1"/>
</dbReference>
<dbReference type="InterPro" id="IPR052426">
    <property type="entry name" value="Plant_dev_regulator"/>
</dbReference>
<evidence type="ECO:0000313" key="11">
    <source>
        <dbReference type="EMBL" id="KAL3750597.1"/>
    </source>
</evidence>
<dbReference type="Gene3D" id="3.30.160.60">
    <property type="entry name" value="Classic Zinc Finger"/>
    <property type="match status" value="1"/>
</dbReference>
<feature type="compositionally biased region" description="Polar residues" evidence="9">
    <location>
        <begin position="20"/>
        <end position="29"/>
    </location>
</feature>
<evidence type="ECO:0000256" key="1">
    <source>
        <dbReference type="ARBA" id="ARBA00004123"/>
    </source>
</evidence>
<dbReference type="EMBL" id="JBJKBG010000002">
    <property type="protein sequence ID" value="KAL3750597.1"/>
    <property type="molecule type" value="Genomic_DNA"/>
</dbReference>
<feature type="region of interest" description="Disordered" evidence="9">
    <location>
        <begin position="58"/>
        <end position="96"/>
    </location>
</feature>
<dbReference type="PANTHER" id="PTHR45801">
    <property type="entry name" value="OS07G0101800 PROTEIN"/>
    <property type="match status" value="1"/>
</dbReference>
<evidence type="ECO:0000256" key="6">
    <source>
        <dbReference type="ARBA" id="ARBA00023163"/>
    </source>
</evidence>
<dbReference type="GO" id="GO:0005634">
    <property type="term" value="C:nucleus"/>
    <property type="evidence" value="ECO:0007669"/>
    <property type="project" value="UniProtKB-SubCell"/>
</dbReference>
<reference evidence="11 12" key="1">
    <citation type="submission" date="2024-11" db="EMBL/GenBank/DDBJ databases">
        <title>Chromosome-level genome assembly of Eucalyptus globulus Labill. provides insights into its genome evolution.</title>
        <authorList>
            <person name="Li X."/>
        </authorList>
    </citation>
    <scope>NUCLEOTIDE SEQUENCE [LARGE SCALE GENOMIC DNA]</scope>
    <source>
        <strain evidence="11">CL2024</strain>
        <tissue evidence="11">Fresh tender leaves</tissue>
    </source>
</reference>
<feature type="compositionally biased region" description="Low complexity" evidence="9">
    <location>
        <begin position="64"/>
        <end position="74"/>
    </location>
</feature>
<evidence type="ECO:0000256" key="7">
    <source>
        <dbReference type="ARBA" id="ARBA00023242"/>
    </source>
</evidence>
<keyword evidence="6" id="KW-0804">Transcription</keyword>
<sequence>MDGDHHEPTQEDSEKAISKNAEQQGSSQGRSYECIFCKRGFSNAQALGGHMNIHRKDKAKLKQSSTISSYSASSTVQPLPQMPSLDARFTGSSDTSKVSWPWVHRREGEEESIKKDYYSHVGGVRQLPLFSEIPSSTKDHDQEQNIQTSGRNKPIRNGSSWSSSELDLELRLGLEPQEPKVTKKFF</sequence>
<dbReference type="InterPro" id="IPR013087">
    <property type="entry name" value="Znf_C2H2_type"/>
</dbReference>
<accession>A0ABD3LGQ5</accession>
<keyword evidence="5" id="KW-0805">Transcription regulation</keyword>
<evidence type="ECO:0000256" key="8">
    <source>
        <dbReference type="PROSITE-ProRule" id="PRU00042"/>
    </source>
</evidence>
<evidence type="ECO:0000256" key="9">
    <source>
        <dbReference type="SAM" id="MobiDB-lite"/>
    </source>
</evidence>
<evidence type="ECO:0000256" key="2">
    <source>
        <dbReference type="ARBA" id="ARBA00022723"/>
    </source>
</evidence>
<evidence type="ECO:0000256" key="3">
    <source>
        <dbReference type="ARBA" id="ARBA00022771"/>
    </source>
</evidence>
<comment type="caution">
    <text evidence="11">The sequence shown here is derived from an EMBL/GenBank/DDBJ whole genome shotgun (WGS) entry which is preliminary data.</text>
</comment>
<keyword evidence="2" id="KW-0479">Metal-binding</keyword>
<feature type="compositionally biased region" description="Basic and acidic residues" evidence="9">
    <location>
        <begin position="1"/>
        <end position="17"/>
    </location>
</feature>
<evidence type="ECO:0000256" key="4">
    <source>
        <dbReference type="ARBA" id="ARBA00022833"/>
    </source>
</evidence>
<dbReference type="GO" id="GO:0008270">
    <property type="term" value="F:zinc ion binding"/>
    <property type="evidence" value="ECO:0007669"/>
    <property type="project" value="UniProtKB-KW"/>
</dbReference>
<feature type="region of interest" description="Disordered" evidence="9">
    <location>
        <begin position="133"/>
        <end position="161"/>
    </location>
</feature>
<dbReference type="PROSITE" id="PS00028">
    <property type="entry name" value="ZINC_FINGER_C2H2_1"/>
    <property type="match status" value="1"/>
</dbReference>
<protein>
    <recommendedName>
        <fullName evidence="10">C2H2-type domain-containing protein</fullName>
    </recommendedName>
</protein>
<keyword evidence="3 8" id="KW-0863">Zinc-finger</keyword>
<name>A0ABD3LGQ5_EUCGL</name>
<dbReference type="InterPro" id="IPR036236">
    <property type="entry name" value="Znf_C2H2_sf"/>
</dbReference>
<dbReference type="PANTHER" id="PTHR45801:SF111">
    <property type="entry name" value="C2H2 AND C2HC ZINC FINGERS SUPERFAMILY PROTEIN"/>
    <property type="match status" value="1"/>
</dbReference>
<dbReference type="Proteomes" id="UP001634007">
    <property type="component" value="Unassembled WGS sequence"/>
</dbReference>
<gene>
    <name evidence="11" type="ORF">ACJRO7_011574</name>
</gene>
<feature type="region of interest" description="Disordered" evidence="9">
    <location>
        <begin position="1"/>
        <end position="29"/>
    </location>
</feature>